<dbReference type="GO" id="GO:0016791">
    <property type="term" value="F:phosphatase activity"/>
    <property type="evidence" value="ECO:0007669"/>
    <property type="project" value="TreeGrafter"/>
</dbReference>
<dbReference type="SMART" id="SM00331">
    <property type="entry name" value="PP2C_SIG"/>
    <property type="match status" value="1"/>
</dbReference>
<dbReference type="InterPro" id="IPR036457">
    <property type="entry name" value="PPM-type-like_dom_sf"/>
</dbReference>
<dbReference type="SUPFAM" id="SSF55785">
    <property type="entry name" value="PYP-like sensor domain (PAS domain)"/>
    <property type="match status" value="1"/>
</dbReference>
<dbReference type="InterPro" id="IPR001932">
    <property type="entry name" value="PPM-type_phosphatase-like_dom"/>
</dbReference>
<name>A0A1C4X260_9ACTN</name>
<evidence type="ECO:0000313" key="3">
    <source>
        <dbReference type="EMBL" id="SCF02484.1"/>
    </source>
</evidence>
<dbReference type="Gene3D" id="3.60.40.10">
    <property type="entry name" value="PPM-type phosphatase domain"/>
    <property type="match status" value="1"/>
</dbReference>
<evidence type="ECO:0000259" key="2">
    <source>
        <dbReference type="SMART" id="SM00331"/>
    </source>
</evidence>
<sequence>MDELFEAAGTLRAAYRGVDWASTPLGAASGWSPTLRAAVDLTLHSRFPVTLFWGPEFVMVYNQAYVEMIGHKHPAALGAPAARVFAEIWDVIGPMLRSVRSTRRATWTQDMRLLMDRRGYPEECFFTFSYSAVRNPDGEVEGVIDIATETTAQVLSQRRLIMLVGLSDALSSLDDPAEILERAVRVLRSDPEDLPDVDILVPDATAGAGRPPLPAVPSTIFRDGDFVLETTADVPVLRVRLPGPPPYAETVLVARLSQHLPLDDGYVGFVRLAGATVAQALQRAQTRQAERRVATLERDLSERLQRSLLTPPAQPPGTEVAVRYQPAIERARIGGDWYDSFQESDGSLTLVIGDVAGHDQQAAATMAQIRNLLRGVAYAARKPPGGVLEGLEATMRGLGVDALATAVLARVEQDEARPRDGTRTLTWSNAGHLPPVLVTPDGAATLLRTPPEMLLGVRPGVARSAHRVTLAPGCAVVLYTDGLIDRRDAIIDDGLAALVGSLTGRHGSTAEQLCDELLARFAPGSDDDIALVVLRIPPEPPGVPG</sequence>
<dbReference type="PANTHER" id="PTHR43156">
    <property type="entry name" value="STAGE II SPORULATION PROTEIN E-RELATED"/>
    <property type="match status" value="1"/>
</dbReference>
<keyword evidence="4" id="KW-1185">Reference proteome</keyword>
<gene>
    <name evidence="3" type="ORF">GA0070214_10527</name>
</gene>
<dbReference type="EMBL" id="FMCS01000005">
    <property type="protein sequence ID" value="SCF02484.1"/>
    <property type="molecule type" value="Genomic_DNA"/>
</dbReference>
<dbReference type="InterPro" id="IPR035965">
    <property type="entry name" value="PAS-like_dom_sf"/>
</dbReference>
<proteinExistence type="predicted"/>
<dbReference type="AlphaFoldDB" id="A0A1C4X260"/>
<dbReference type="InterPro" id="IPR052016">
    <property type="entry name" value="Bact_Sigma-Reg"/>
</dbReference>
<evidence type="ECO:0000256" key="1">
    <source>
        <dbReference type="ARBA" id="ARBA00022801"/>
    </source>
</evidence>
<organism evidence="3 4">
    <name type="scientific">Micromonospora chaiyaphumensis</name>
    <dbReference type="NCBI Taxonomy" id="307119"/>
    <lineage>
        <taxon>Bacteria</taxon>
        <taxon>Bacillati</taxon>
        <taxon>Actinomycetota</taxon>
        <taxon>Actinomycetes</taxon>
        <taxon>Micromonosporales</taxon>
        <taxon>Micromonosporaceae</taxon>
        <taxon>Micromonospora</taxon>
    </lineage>
</organism>
<dbReference type="SUPFAM" id="SSF81606">
    <property type="entry name" value="PP2C-like"/>
    <property type="match status" value="1"/>
</dbReference>
<dbReference type="Gene3D" id="3.30.450.20">
    <property type="entry name" value="PAS domain"/>
    <property type="match status" value="1"/>
</dbReference>
<dbReference type="Proteomes" id="UP000199629">
    <property type="component" value="Unassembled WGS sequence"/>
</dbReference>
<dbReference type="Pfam" id="PF07228">
    <property type="entry name" value="SpoIIE"/>
    <property type="match status" value="1"/>
</dbReference>
<feature type="domain" description="PPM-type phosphatase" evidence="2">
    <location>
        <begin position="318"/>
        <end position="536"/>
    </location>
</feature>
<dbReference type="RefSeq" id="WP_091263196.1">
    <property type="nucleotide sequence ID" value="NZ_FMCS01000005.1"/>
</dbReference>
<accession>A0A1C4X260</accession>
<evidence type="ECO:0000313" key="4">
    <source>
        <dbReference type="Proteomes" id="UP000199629"/>
    </source>
</evidence>
<protein>
    <submittedName>
        <fullName evidence="3">Serine phosphatase RsbU, regulator of sigma subunit</fullName>
    </submittedName>
</protein>
<dbReference type="Pfam" id="PF08448">
    <property type="entry name" value="PAS_4"/>
    <property type="match status" value="1"/>
</dbReference>
<dbReference type="InterPro" id="IPR013656">
    <property type="entry name" value="PAS_4"/>
</dbReference>
<keyword evidence="1" id="KW-0378">Hydrolase</keyword>
<reference evidence="4" key="1">
    <citation type="submission" date="2016-06" db="EMBL/GenBank/DDBJ databases">
        <authorList>
            <person name="Varghese N."/>
            <person name="Submissions Spin"/>
        </authorList>
    </citation>
    <scope>NUCLEOTIDE SEQUENCE [LARGE SCALE GENOMIC DNA]</scope>
    <source>
        <strain evidence="4">DSM 45246</strain>
    </source>
</reference>
<dbReference type="PANTHER" id="PTHR43156:SF2">
    <property type="entry name" value="STAGE II SPORULATION PROTEIN E"/>
    <property type="match status" value="1"/>
</dbReference>